<reference evidence="1" key="1">
    <citation type="journal article" date="2011" name="Genome Biol.">
        <title>The draft genome of the carcinogenic human liver fluke Clonorchis sinensis.</title>
        <authorList>
            <person name="Wang X."/>
            <person name="Chen W."/>
            <person name="Huang Y."/>
            <person name="Sun J."/>
            <person name="Men J."/>
            <person name="Liu H."/>
            <person name="Luo F."/>
            <person name="Guo L."/>
            <person name="Lv X."/>
            <person name="Deng C."/>
            <person name="Zhou C."/>
            <person name="Fan Y."/>
            <person name="Li X."/>
            <person name="Huang L."/>
            <person name="Hu Y."/>
            <person name="Liang C."/>
            <person name="Hu X."/>
            <person name="Xu J."/>
            <person name="Yu X."/>
        </authorList>
    </citation>
    <scope>NUCLEOTIDE SEQUENCE [LARGE SCALE GENOMIC DNA]</scope>
    <source>
        <strain evidence="1">Henan</strain>
    </source>
</reference>
<evidence type="ECO:0000313" key="2">
    <source>
        <dbReference type="Proteomes" id="UP000008909"/>
    </source>
</evidence>
<dbReference type="AlphaFoldDB" id="G7YT07"/>
<dbReference type="EMBL" id="DF144153">
    <property type="protein sequence ID" value="GAA56087.1"/>
    <property type="molecule type" value="Genomic_DNA"/>
</dbReference>
<reference key="2">
    <citation type="submission" date="2011-10" db="EMBL/GenBank/DDBJ databases">
        <title>The genome and transcriptome sequence of Clonorchis sinensis provide insights into the carcinogenic liver fluke.</title>
        <authorList>
            <person name="Wang X."/>
            <person name="Huang Y."/>
            <person name="Chen W."/>
            <person name="Liu H."/>
            <person name="Guo L."/>
            <person name="Chen Y."/>
            <person name="Luo F."/>
            <person name="Zhou W."/>
            <person name="Sun J."/>
            <person name="Mao Q."/>
            <person name="Liang P."/>
            <person name="Zhou C."/>
            <person name="Tian Y."/>
            <person name="Men J."/>
            <person name="Lv X."/>
            <person name="Huang L."/>
            <person name="Zhou J."/>
            <person name="Hu Y."/>
            <person name="Li R."/>
            <person name="Zhang F."/>
            <person name="Lei H."/>
            <person name="Li X."/>
            <person name="Hu X."/>
            <person name="Liang C."/>
            <person name="Xu J."/>
            <person name="Wu Z."/>
            <person name="Yu X."/>
        </authorList>
    </citation>
    <scope>NUCLEOTIDE SEQUENCE</scope>
    <source>
        <strain>Henan</strain>
    </source>
</reference>
<keyword evidence="2" id="KW-1185">Reference proteome</keyword>
<sequence length="469" mass="53115">RGKPRKFRNCTLSPRNRRRFALAAILSAGPQLASIPFRLRSNLPAVGRSIRNFPQTSVEPGSFHLYIHGSNITMNVKNNTITCRGKPRKFRNCTLSPRNRRRFALAAILSAGPQLASIPFRLRSNLPAVGRSIRNFPQTSVEPESFHLYIHGSNITMNVKNNTITFIRIICKPILKDNQRFAKCAHYALIWFYPKTRLNPAESLVYDDALLPLRHTMGVGLTRGIAVTPDTAVRSRCLLSSTGLFGLKSFSTVLNNAPAVTINRWAINVENKRPEIKLCFISESFAAVKLEENQSNRNLRYHKLEEPGSISALVLPSDMAARHRKEVTAGQLFFRIFSAKSCTILQVWREITTEMQRSEVASSDGDNWHQIALDATIVGECANVRMVRMVRMVPIGMQAVKACFAMFAIAQPVFYLRHLIRAITSVFMFEEEIRARVIRIDQTSFQQHTENNVELIRAKEQLKLQQPNS</sequence>
<organism evidence="1 2">
    <name type="scientific">Clonorchis sinensis</name>
    <name type="common">Chinese liver fluke</name>
    <dbReference type="NCBI Taxonomy" id="79923"/>
    <lineage>
        <taxon>Eukaryota</taxon>
        <taxon>Metazoa</taxon>
        <taxon>Spiralia</taxon>
        <taxon>Lophotrochozoa</taxon>
        <taxon>Platyhelminthes</taxon>
        <taxon>Trematoda</taxon>
        <taxon>Digenea</taxon>
        <taxon>Opisthorchiida</taxon>
        <taxon>Opisthorchiata</taxon>
        <taxon>Opisthorchiidae</taxon>
        <taxon>Clonorchis</taxon>
    </lineage>
</organism>
<protein>
    <submittedName>
        <fullName evidence="1">Uncharacterized protein</fullName>
    </submittedName>
</protein>
<evidence type="ECO:0000313" key="1">
    <source>
        <dbReference type="EMBL" id="GAA56087.1"/>
    </source>
</evidence>
<feature type="non-terminal residue" evidence="1">
    <location>
        <position position="1"/>
    </location>
</feature>
<proteinExistence type="predicted"/>
<dbReference type="Proteomes" id="UP000008909">
    <property type="component" value="Unassembled WGS sequence"/>
</dbReference>
<name>G7YT07_CLOSI</name>
<accession>G7YT07</accession>
<gene>
    <name evidence="1" type="ORF">CLF_109877</name>
</gene>